<dbReference type="Proteomes" id="UP001432322">
    <property type="component" value="Unassembled WGS sequence"/>
</dbReference>
<keyword evidence="1" id="KW-0812">Transmembrane</keyword>
<feature type="non-terminal residue" evidence="2">
    <location>
        <position position="213"/>
    </location>
</feature>
<keyword evidence="1" id="KW-0472">Membrane</keyword>
<feature type="transmembrane region" description="Helical" evidence="1">
    <location>
        <begin position="71"/>
        <end position="92"/>
    </location>
</feature>
<feature type="transmembrane region" description="Helical" evidence="1">
    <location>
        <begin position="138"/>
        <end position="161"/>
    </location>
</feature>
<protein>
    <recommendedName>
        <fullName evidence="4">G protein-coupled receptor</fullName>
    </recommendedName>
</protein>
<evidence type="ECO:0000256" key="1">
    <source>
        <dbReference type="SAM" id="Phobius"/>
    </source>
</evidence>
<evidence type="ECO:0008006" key="4">
    <source>
        <dbReference type="Google" id="ProtNLM"/>
    </source>
</evidence>
<keyword evidence="3" id="KW-1185">Reference proteome</keyword>
<reference evidence="2" key="1">
    <citation type="submission" date="2023-10" db="EMBL/GenBank/DDBJ databases">
        <title>Genome assembly of Pristionchus species.</title>
        <authorList>
            <person name="Yoshida K."/>
            <person name="Sommer R.J."/>
        </authorList>
    </citation>
    <scope>NUCLEOTIDE SEQUENCE</scope>
    <source>
        <strain evidence="2">RS5133</strain>
    </source>
</reference>
<sequence>WQTIFCVASFIPSIKAFNYTFNSIRLPTPIRTFSFLIITSTQSLNVATYLRTERSDLIYLQEAQQFSSLMICFLFDIIIIYAVIASFSPPFVKSITKYSTIFTTLFLLLSVILGCFIVSVNSCYSLNSDLLIVNLSSYLSPIMLVRIFLAVACISIFVVQFTTTDETEDYDGKSERLELEILARRASFFASMGYVVLVTVASVFLFISLAIGE</sequence>
<feature type="non-terminal residue" evidence="2">
    <location>
        <position position="1"/>
    </location>
</feature>
<dbReference type="EMBL" id="BTSY01000007">
    <property type="protein sequence ID" value="GMT35400.1"/>
    <property type="molecule type" value="Genomic_DNA"/>
</dbReference>
<name>A0AAV5WXP3_9BILA</name>
<evidence type="ECO:0000313" key="3">
    <source>
        <dbReference type="Proteomes" id="UP001432322"/>
    </source>
</evidence>
<organism evidence="2 3">
    <name type="scientific">Pristionchus fissidentatus</name>
    <dbReference type="NCBI Taxonomy" id="1538716"/>
    <lineage>
        <taxon>Eukaryota</taxon>
        <taxon>Metazoa</taxon>
        <taxon>Ecdysozoa</taxon>
        <taxon>Nematoda</taxon>
        <taxon>Chromadorea</taxon>
        <taxon>Rhabditida</taxon>
        <taxon>Rhabditina</taxon>
        <taxon>Diplogasteromorpha</taxon>
        <taxon>Diplogasteroidea</taxon>
        <taxon>Neodiplogasteridae</taxon>
        <taxon>Pristionchus</taxon>
    </lineage>
</organism>
<keyword evidence="1" id="KW-1133">Transmembrane helix</keyword>
<feature type="transmembrane region" description="Helical" evidence="1">
    <location>
        <begin position="98"/>
        <end position="126"/>
    </location>
</feature>
<gene>
    <name evidence="2" type="ORF">PFISCL1PPCAC_26697</name>
</gene>
<comment type="caution">
    <text evidence="2">The sequence shown here is derived from an EMBL/GenBank/DDBJ whole genome shotgun (WGS) entry which is preliminary data.</text>
</comment>
<evidence type="ECO:0000313" key="2">
    <source>
        <dbReference type="EMBL" id="GMT35400.1"/>
    </source>
</evidence>
<proteinExistence type="predicted"/>
<accession>A0AAV5WXP3</accession>
<feature type="transmembrane region" description="Helical" evidence="1">
    <location>
        <begin position="188"/>
        <end position="211"/>
    </location>
</feature>
<dbReference type="AlphaFoldDB" id="A0AAV5WXP3"/>